<accession>A0A4R2N8D3</accession>
<comment type="caution">
    <text evidence="1">The sequence shown here is derived from an EMBL/GenBank/DDBJ whole genome shotgun (WGS) entry which is preliminary data.</text>
</comment>
<dbReference type="InterPro" id="IPR059206">
    <property type="entry name" value="Sll1717-like"/>
</dbReference>
<proteinExistence type="predicted"/>
<organism evidence="1 2">
    <name type="scientific">Simplicispira metamorpha</name>
    <dbReference type="NCBI Taxonomy" id="80881"/>
    <lineage>
        <taxon>Bacteria</taxon>
        <taxon>Pseudomonadati</taxon>
        <taxon>Pseudomonadota</taxon>
        <taxon>Betaproteobacteria</taxon>
        <taxon>Burkholderiales</taxon>
        <taxon>Comamonadaceae</taxon>
        <taxon>Simplicispira</taxon>
    </lineage>
</organism>
<reference evidence="1 2" key="1">
    <citation type="submission" date="2019-03" db="EMBL/GenBank/DDBJ databases">
        <title>Genomic Encyclopedia of Type Strains, Phase IV (KMG-IV): sequencing the most valuable type-strain genomes for metagenomic binning, comparative biology and taxonomic classification.</title>
        <authorList>
            <person name="Goeker M."/>
        </authorList>
    </citation>
    <scope>NUCLEOTIDE SEQUENCE [LARGE SCALE GENOMIC DNA]</scope>
    <source>
        <strain evidence="1 2">DSM 1837</strain>
    </source>
</reference>
<keyword evidence="2" id="KW-1185">Reference proteome</keyword>
<sequence>MENMKINHRKIFGADAAEYEDEEKLSSYFVIQNEFERFTDSDEKFLIVKAKKGMGKSSLLRHTSIEIKKKENTDIVIEIKGNELLGLIETKSLDNNQLENLWKKNICNRICIEIGKNIGFAATDTSINFVESAELEGFKEKNIISILAKNVIRIFKIQNGTEKISDTEIREDLKSPHQQLIRYQESKDSNVWLIVDDIDAKFQDDENNRIVVSSFFSAACAIAHSVYGLKIRSSVRSDVWTSLRNIEDQDKLRDFIVDIHQNDAISEEIIFNKISAYLKKTTGIDAHYKYPRDKINVISKVFENPMNWNKGSANALIVLKVLAGGRPRWMGQLCKEAGKKAGGNKITLQDFISAMPNFGRDKISDIEKEHKHQFDQINSLINSFRAGSKDYTRHKLIQRIENFYTTKNKSKISKINGAPFKASEQLAKFLFEVEFFVAFANNDYINFEQSPDLFDSPESLSNTIKWTINSSYRNYLNINQ</sequence>
<gene>
    <name evidence="1" type="ORF">EV674_1131</name>
</gene>
<name>A0A4R2N8D3_9BURK</name>
<dbReference type="NCBIfam" id="NF047389">
    <property type="entry name" value="ATPase_Sll1717"/>
    <property type="match status" value="1"/>
</dbReference>
<protein>
    <submittedName>
        <fullName evidence="1">Uncharacterized protein</fullName>
    </submittedName>
</protein>
<evidence type="ECO:0000313" key="2">
    <source>
        <dbReference type="Proteomes" id="UP000295182"/>
    </source>
</evidence>
<dbReference type="Proteomes" id="UP000295182">
    <property type="component" value="Unassembled WGS sequence"/>
</dbReference>
<dbReference type="EMBL" id="SLXH01000013">
    <property type="protein sequence ID" value="TCP17237.1"/>
    <property type="molecule type" value="Genomic_DNA"/>
</dbReference>
<evidence type="ECO:0000313" key="1">
    <source>
        <dbReference type="EMBL" id="TCP17237.1"/>
    </source>
</evidence>
<dbReference type="AlphaFoldDB" id="A0A4R2N8D3"/>